<dbReference type="Gene3D" id="1.20.1250.20">
    <property type="entry name" value="MFS general substrate transporter like domains"/>
    <property type="match status" value="1"/>
</dbReference>
<feature type="transmembrane region" description="Helical" evidence="7">
    <location>
        <begin position="100"/>
        <end position="122"/>
    </location>
</feature>
<comment type="caution">
    <text evidence="9">The sequence shown here is derived from an EMBL/GenBank/DDBJ whole genome shotgun (WGS) entry which is preliminary data.</text>
</comment>
<dbReference type="InterPro" id="IPR020846">
    <property type="entry name" value="MFS_dom"/>
</dbReference>
<dbReference type="PROSITE" id="PS50850">
    <property type="entry name" value="MFS"/>
    <property type="match status" value="1"/>
</dbReference>
<feature type="transmembrane region" description="Helical" evidence="7">
    <location>
        <begin position="45"/>
        <end position="64"/>
    </location>
</feature>
<dbReference type="GO" id="GO:0005886">
    <property type="term" value="C:plasma membrane"/>
    <property type="evidence" value="ECO:0007669"/>
    <property type="project" value="UniProtKB-SubCell"/>
</dbReference>
<dbReference type="EMBL" id="AAUV01000041">
    <property type="protein sequence ID" value="EAV39801.1"/>
    <property type="molecule type" value="Genomic_DNA"/>
</dbReference>
<evidence type="ECO:0000256" key="4">
    <source>
        <dbReference type="ARBA" id="ARBA00022692"/>
    </source>
</evidence>
<evidence type="ECO:0000256" key="3">
    <source>
        <dbReference type="ARBA" id="ARBA00022448"/>
    </source>
</evidence>
<accession>A0NIA7</accession>
<evidence type="ECO:0000256" key="6">
    <source>
        <dbReference type="ARBA" id="ARBA00023136"/>
    </source>
</evidence>
<evidence type="ECO:0000256" key="1">
    <source>
        <dbReference type="ARBA" id="ARBA00004651"/>
    </source>
</evidence>
<evidence type="ECO:0000259" key="8">
    <source>
        <dbReference type="PROSITE" id="PS50850"/>
    </source>
</evidence>
<dbReference type="Pfam" id="PF07690">
    <property type="entry name" value="MFS_1"/>
    <property type="match status" value="1"/>
</dbReference>
<keyword evidence="3" id="KW-0813">Transport</keyword>
<dbReference type="GO" id="GO:0022857">
    <property type="term" value="F:transmembrane transporter activity"/>
    <property type="evidence" value="ECO:0007669"/>
    <property type="project" value="InterPro"/>
</dbReference>
<feature type="non-terminal residue" evidence="9">
    <location>
        <position position="174"/>
    </location>
</feature>
<feature type="transmembrane region" description="Helical" evidence="7">
    <location>
        <begin position="76"/>
        <end position="94"/>
    </location>
</feature>
<evidence type="ECO:0000313" key="9">
    <source>
        <dbReference type="EMBL" id="EAV39801.1"/>
    </source>
</evidence>
<dbReference type="HOGENOM" id="CLU_045105_2_0_9"/>
<name>A0NIA7_OENOE</name>
<evidence type="ECO:0000313" key="10">
    <source>
        <dbReference type="Proteomes" id="UP000003346"/>
    </source>
</evidence>
<keyword evidence="4 7" id="KW-0812">Transmembrane</keyword>
<keyword evidence="5 7" id="KW-1133">Transmembrane helix</keyword>
<dbReference type="PANTHER" id="PTHR23514:SF3">
    <property type="entry name" value="BYPASS OF STOP CODON PROTEIN 6"/>
    <property type="match status" value="1"/>
</dbReference>
<gene>
    <name evidence="9" type="ORF">OENOO_46035</name>
</gene>
<comment type="subcellular location">
    <subcellularLocation>
        <location evidence="1">Cell membrane</location>
        <topology evidence="1">Multi-pass membrane protein</topology>
    </subcellularLocation>
</comment>
<dbReference type="PANTHER" id="PTHR23514">
    <property type="entry name" value="BYPASS OF STOP CODON PROTEIN 6"/>
    <property type="match status" value="1"/>
</dbReference>
<sequence length="174" mass="19591">MISKSLRRKVMFILYTNYFVYGLGLLILTQNMFAFSKLWNTPLSTVSYTISAVGIGRISAYYILGSFSDRIGRKPVLYAGMLSYLLFFIMTPFIKDFHLAYLLIILAGVANSALDASTYPIFLEIDKKSTAPSILIKAVMSMGEFVLPISVVYVEKLQLWGSLRVDLQHALVCF</sequence>
<protein>
    <submittedName>
        <fullName evidence="9">Transporter protein</fullName>
    </submittedName>
</protein>
<evidence type="ECO:0000256" key="5">
    <source>
        <dbReference type="ARBA" id="ARBA00022989"/>
    </source>
</evidence>
<feature type="transmembrane region" description="Helical" evidence="7">
    <location>
        <begin position="12"/>
        <end position="33"/>
    </location>
</feature>
<proteinExistence type="inferred from homology"/>
<evidence type="ECO:0000256" key="7">
    <source>
        <dbReference type="SAM" id="Phobius"/>
    </source>
</evidence>
<evidence type="ECO:0000256" key="2">
    <source>
        <dbReference type="ARBA" id="ARBA00008335"/>
    </source>
</evidence>
<dbReference type="InterPro" id="IPR036259">
    <property type="entry name" value="MFS_trans_sf"/>
</dbReference>
<dbReference type="Proteomes" id="UP000003346">
    <property type="component" value="Unassembled WGS sequence"/>
</dbReference>
<feature type="domain" description="Major facilitator superfamily (MFS) profile" evidence="8">
    <location>
        <begin position="10"/>
        <end position="174"/>
    </location>
</feature>
<comment type="similarity">
    <text evidence="2">Belongs to the major facilitator superfamily.</text>
</comment>
<dbReference type="AlphaFoldDB" id="A0NIA7"/>
<reference evidence="9 10" key="1">
    <citation type="submission" date="2006-11" db="EMBL/GenBank/DDBJ databases">
        <authorList>
            <consortium name="Laboratoire de Microbiologie (Universite Bourgogne)"/>
            <consortium name="GENOME Express"/>
            <consortium name="UMR Oenologie Ampelologie (Universite Bordeaux 2)"/>
            <person name="Guzzo J."/>
        </authorList>
    </citation>
    <scope>NUCLEOTIDE SEQUENCE [LARGE SCALE GENOMIC DNA]</scope>
    <source>
        <strain evidence="9 10">ATCC BAA-1163</strain>
    </source>
</reference>
<organism evidence="9 10">
    <name type="scientific">Oenococcus oeni ATCC BAA-1163</name>
    <dbReference type="NCBI Taxonomy" id="379360"/>
    <lineage>
        <taxon>Bacteria</taxon>
        <taxon>Bacillati</taxon>
        <taxon>Bacillota</taxon>
        <taxon>Bacilli</taxon>
        <taxon>Lactobacillales</taxon>
        <taxon>Lactobacillaceae</taxon>
        <taxon>Oenococcus</taxon>
    </lineage>
</organism>
<keyword evidence="6 7" id="KW-0472">Membrane</keyword>
<dbReference type="InterPro" id="IPR011701">
    <property type="entry name" value="MFS"/>
</dbReference>
<dbReference type="SUPFAM" id="SSF103473">
    <property type="entry name" value="MFS general substrate transporter"/>
    <property type="match status" value="1"/>
</dbReference>
<dbReference type="InterPro" id="IPR051788">
    <property type="entry name" value="MFS_Transporter"/>
</dbReference>